<feature type="binding site" evidence="7">
    <location>
        <position position="243"/>
    </location>
    <ligand>
        <name>Mg(2+)</name>
        <dbReference type="ChEBI" id="CHEBI:18420"/>
        <label>1</label>
        <note>catalytic</note>
    </ligand>
</feature>
<comment type="catalytic activity">
    <reaction evidence="1 8">
        <text>a myo-inositol phosphate + H2O = myo-inositol + phosphate</text>
        <dbReference type="Rhea" id="RHEA:24056"/>
        <dbReference type="ChEBI" id="CHEBI:15377"/>
        <dbReference type="ChEBI" id="CHEBI:17268"/>
        <dbReference type="ChEBI" id="CHEBI:43474"/>
        <dbReference type="ChEBI" id="CHEBI:84139"/>
        <dbReference type="EC" id="3.1.3.25"/>
    </reaction>
</comment>
<dbReference type="PRINTS" id="PR00377">
    <property type="entry name" value="IMPHPHTASES"/>
</dbReference>
<keyword evidence="10" id="KW-1185">Reference proteome</keyword>
<evidence type="ECO:0000256" key="3">
    <source>
        <dbReference type="ARBA" id="ARBA00009759"/>
    </source>
</evidence>
<dbReference type="PANTHER" id="PTHR20854:SF4">
    <property type="entry name" value="INOSITOL-1-MONOPHOSPHATASE-RELATED"/>
    <property type="match status" value="1"/>
</dbReference>
<protein>
    <recommendedName>
        <fullName evidence="8">Inositol-1-monophosphatase</fullName>
        <ecNumber evidence="8">3.1.3.25</ecNumber>
    </recommendedName>
</protein>
<dbReference type="Gene3D" id="3.30.540.10">
    <property type="entry name" value="Fructose-1,6-Bisphosphatase, subunit A, domain 1"/>
    <property type="match status" value="1"/>
</dbReference>
<dbReference type="Proteomes" id="UP000246410">
    <property type="component" value="Unassembled WGS sequence"/>
</dbReference>
<evidence type="ECO:0000313" key="9">
    <source>
        <dbReference type="EMBL" id="PWV81116.1"/>
    </source>
</evidence>
<feature type="binding site" evidence="7">
    <location>
        <position position="111"/>
    </location>
    <ligand>
        <name>Mg(2+)</name>
        <dbReference type="ChEBI" id="CHEBI:18420"/>
        <label>1</label>
        <note>catalytic</note>
    </ligand>
</feature>
<dbReference type="EMBL" id="QGTL01000001">
    <property type="protein sequence ID" value="PWV81116.1"/>
    <property type="molecule type" value="Genomic_DNA"/>
</dbReference>
<comment type="caution">
    <text evidence="9">The sequence shown here is derived from an EMBL/GenBank/DDBJ whole genome shotgun (WGS) entry which is preliminary data.</text>
</comment>
<proteinExistence type="inferred from homology"/>
<feature type="binding site" evidence="7">
    <location>
        <position position="113"/>
    </location>
    <ligand>
        <name>Mg(2+)</name>
        <dbReference type="ChEBI" id="CHEBI:18420"/>
        <label>1</label>
        <note>catalytic</note>
    </ligand>
</feature>
<evidence type="ECO:0000256" key="4">
    <source>
        <dbReference type="ARBA" id="ARBA00022723"/>
    </source>
</evidence>
<comment type="similarity">
    <text evidence="3 8">Belongs to the inositol monophosphatase superfamily.</text>
</comment>
<reference evidence="9 10" key="1">
    <citation type="submission" date="2018-05" db="EMBL/GenBank/DDBJ databases">
        <title>Genomic Encyclopedia of Type Strains, Phase IV (KMG-IV): sequencing the most valuable type-strain genomes for metagenomic binning, comparative biology and taxonomic classification.</title>
        <authorList>
            <person name="Goeker M."/>
        </authorList>
    </citation>
    <scope>NUCLEOTIDE SEQUENCE [LARGE SCALE GENOMIC DNA]</scope>
    <source>
        <strain evidence="9 10">DSM 44717</strain>
    </source>
</reference>
<sequence>MVPEHTSSETIAPTVAADHDELRSLAVELAEAAAAHVRARRPQVFAADGPAAGAVATKGHVTDPVTVVDTESEQLIRALLAERRPADPILGEEGGGDVGASAAGAVTWVVDPIDGTVNFLYGLPGYAVSVAAVRDGSPVAGAVVDVATATTYSAALGGGAHAVRADGTRTRLRCAREDSLAVALIGTGFAYGAARRAKQAELLAAVLPEIRDIRRLGAAAMDLCHVAAGELDGYYEHGLNAWDWAAGALIAAEAGAVVRVPDVTVGGAAGELTVVAAPGVAADLSALLTRVGATTALPD</sequence>
<name>A0A317P073_9NOCA</name>
<dbReference type="InterPro" id="IPR033942">
    <property type="entry name" value="IMPase"/>
</dbReference>
<keyword evidence="4 7" id="KW-0479">Metal-binding</keyword>
<accession>A0A317P073</accession>
<evidence type="ECO:0000256" key="7">
    <source>
        <dbReference type="PIRSR" id="PIRSR600760-2"/>
    </source>
</evidence>
<feature type="binding site" evidence="7">
    <location>
        <position position="92"/>
    </location>
    <ligand>
        <name>Mg(2+)</name>
        <dbReference type="ChEBI" id="CHEBI:18420"/>
        <label>1</label>
        <note>catalytic</note>
    </ligand>
</feature>
<dbReference type="Pfam" id="PF00459">
    <property type="entry name" value="Inositol_P"/>
    <property type="match status" value="1"/>
</dbReference>
<organism evidence="9 10">
    <name type="scientific">Nocardia neocaledoniensis</name>
    <dbReference type="NCBI Taxonomy" id="236511"/>
    <lineage>
        <taxon>Bacteria</taxon>
        <taxon>Bacillati</taxon>
        <taxon>Actinomycetota</taxon>
        <taxon>Actinomycetes</taxon>
        <taxon>Mycobacteriales</taxon>
        <taxon>Nocardiaceae</taxon>
        <taxon>Nocardia</taxon>
    </lineage>
</organism>
<dbReference type="InterPro" id="IPR020550">
    <property type="entry name" value="Inositol_monophosphatase_CS"/>
</dbReference>
<dbReference type="InterPro" id="IPR000760">
    <property type="entry name" value="Inositol_monophosphatase-like"/>
</dbReference>
<evidence type="ECO:0000256" key="8">
    <source>
        <dbReference type="RuleBase" id="RU364068"/>
    </source>
</evidence>
<dbReference type="SUPFAM" id="SSF56655">
    <property type="entry name" value="Carbohydrate phosphatase"/>
    <property type="match status" value="1"/>
</dbReference>
<dbReference type="PANTHER" id="PTHR20854">
    <property type="entry name" value="INOSITOL MONOPHOSPHATASE"/>
    <property type="match status" value="1"/>
</dbReference>
<dbReference type="Gene3D" id="3.40.190.80">
    <property type="match status" value="1"/>
</dbReference>
<evidence type="ECO:0000256" key="5">
    <source>
        <dbReference type="ARBA" id="ARBA00022801"/>
    </source>
</evidence>
<evidence type="ECO:0000256" key="6">
    <source>
        <dbReference type="ARBA" id="ARBA00022842"/>
    </source>
</evidence>
<dbReference type="EC" id="3.1.3.25" evidence="8"/>
<dbReference type="PROSITE" id="PS00630">
    <property type="entry name" value="IMP_2"/>
    <property type="match status" value="1"/>
</dbReference>
<dbReference type="GO" id="GO:0006020">
    <property type="term" value="P:inositol metabolic process"/>
    <property type="evidence" value="ECO:0007669"/>
    <property type="project" value="TreeGrafter"/>
</dbReference>
<evidence type="ECO:0000256" key="2">
    <source>
        <dbReference type="ARBA" id="ARBA00001946"/>
    </source>
</evidence>
<dbReference type="GO" id="GO:0008934">
    <property type="term" value="F:inositol monophosphate 1-phosphatase activity"/>
    <property type="evidence" value="ECO:0007669"/>
    <property type="project" value="InterPro"/>
</dbReference>
<comment type="cofactor">
    <cofactor evidence="2 7 8">
        <name>Mg(2+)</name>
        <dbReference type="ChEBI" id="CHEBI:18420"/>
    </cofactor>
</comment>
<keyword evidence="6 7" id="KW-0460">Magnesium</keyword>
<dbReference type="GO" id="GO:0046872">
    <property type="term" value="F:metal ion binding"/>
    <property type="evidence" value="ECO:0007669"/>
    <property type="project" value="UniProtKB-KW"/>
</dbReference>
<evidence type="ECO:0000256" key="1">
    <source>
        <dbReference type="ARBA" id="ARBA00001033"/>
    </source>
</evidence>
<dbReference type="CDD" id="cd01639">
    <property type="entry name" value="IMPase"/>
    <property type="match status" value="1"/>
</dbReference>
<dbReference type="PROSITE" id="PS00629">
    <property type="entry name" value="IMP_1"/>
    <property type="match status" value="1"/>
</dbReference>
<feature type="binding site" evidence="7">
    <location>
        <position position="114"/>
    </location>
    <ligand>
        <name>Mg(2+)</name>
        <dbReference type="ChEBI" id="CHEBI:18420"/>
        <label>1</label>
        <note>catalytic</note>
    </ligand>
</feature>
<evidence type="ECO:0000313" key="10">
    <source>
        <dbReference type="Proteomes" id="UP000246410"/>
    </source>
</evidence>
<gene>
    <name evidence="9" type="ORF">DFR69_101456</name>
</gene>
<keyword evidence="5 8" id="KW-0378">Hydrolase</keyword>
<dbReference type="GO" id="GO:0007165">
    <property type="term" value="P:signal transduction"/>
    <property type="evidence" value="ECO:0007669"/>
    <property type="project" value="TreeGrafter"/>
</dbReference>
<dbReference type="AlphaFoldDB" id="A0A317P073"/>
<dbReference type="InterPro" id="IPR020583">
    <property type="entry name" value="Inositol_monoP_metal-BS"/>
</dbReference>
<dbReference type="GO" id="GO:0046854">
    <property type="term" value="P:phosphatidylinositol phosphate biosynthetic process"/>
    <property type="evidence" value="ECO:0007669"/>
    <property type="project" value="InterPro"/>
</dbReference>